<dbReference type="InterPro" id="IPR050245">
    <property type="entry name" value="PrsA_foldase"/>
</dbReference>
<gene>
    <name evidence="3" type="ORF">GCM10009430_34570</name>
</gene>
<dbReference type="Gene3D" id="3.10.50.40">
    <property type="match status" value="2"/>
</dbReference>
<dbReference type="Proteomes" id="UP001501758">
    <property type="component" value="Unassembled WGS sequence"/>
</dbReference>
<evidence type="ECO:0000313" key="4">
    <source>
        <dbReference type="Proteomes" id="UP001501758"/>
    </source>
</evidence>
<name>A0ABN1J2Q0_9FLAO</name>
<accession>A0ABN1J2Q0</accession>
<dbReference type="PROSITE" id="PS50198">
    <property type="entry name" value="PPIC_PPIASE_2"/>
    <property type="match status" value="2"/>
</dbReference>
<dbReference type="Pfam" id="PF13616">
    <property type="entry name" value="Rotamase_3"/>
    <property type="match status" value="1"/>
</dbReference>
<dbReference type="PANTHER" id="PTHR47245:SF2">
    <property type="entry name" value="PEPTIDYL-PROLYL CIS-TRANS ISOMERASE HP_0175-RELATED"/>
    <property type="match status" value="1"/>
</dbReference>
<comment type="caution">
    <text evidence="3">The sequence shown here is derived from an EMBL/GenBank/DDBJ whole genome shotgun (WGS) entry which is preliminary data.</text>
</comment>
<dbReference type="GO" id="GO:0016853">
    <property type="term" value="F:isomerase activity"/>
    <property type="evidence" value="ECO:0007669"/>
    <property type="project" value="UniProtKB-KW"/>
</dbReference>
<dbReference type="Pfam" id="PF13145">
    <property type="entry name" value="Rotamase_2"/>
    <property type="match status" value="1"/>
</dbReference>
<evidence type="ECO:0000313" key="3">
    <source>
        <dbReference type="EMBL" id="GAA0726984.1"/>
    </source>
</evidence>
<organism evidence="3 4">
    <name type="scientific">Aquimarina litoralis</name>
    <dbReference type="NCBI Taxonomy" id="584605"/>
    <lineage>
        <taxon>Bacteria</taxon>
        <taxon>Pseudomonadati</taxon>
        <taxon>Bacteroidota</taxon>
        <taxon>Flavobacteriia</taxon>
        <taxon>Flavobacteriales</taxon>
        <taxon>Flavobacteriaceae</taxon>
        <taxon>Aquimarina</taxon>
    </lineage>
</organism>
<dbReference type="SUPFAM" id="SSF54534">
    <property type="entry name" value="FKBP-like"/>
    <property type="match status" value="2"/>
</dbReference>
<protein>
    <submittedName>
        <fullName evidence="3">Peptidylprolyl isomerase</fullName>
    </submittedName>
</protein>
<sequence length="652" mass="75371">MHKKSIILFFGVIFSTILYGQEKDQVLLTINKSPVYRSEFKRVYLKNIDLVKDESQKDIDEYLELFINYKLKLEEARSQGLDKKESYVKELAGYKKQLSASYLTDTKASDALVKEAYDRLRQRVNASHILVQVKPDALPNDTLVAYEKIIEARNKIINGEDFKKVAVAYSQDPSVKKNGGDLGWFSAFRMVYPFEDAAFTTEVGKVSKPFRTRFGYHIVKVNNKEKSLGEVTVAHIMVSFNKDKTEEQAEKRIKEIQMQLQDKASFESLAKQYSDDRNTAINGGKINRFGQGALNSESFEKVAFGLKEKGELSEPVKTKYGWHIVKLIEKHPPKTFEELKGELTQRVKKDSRSKLITESFINTLKEKYGLEKNEKALSYFKKIIPSTSFKEKWNFSEDDSNLKKNLFKIGDQNFTYLDFARFIQNKGTRKSNTKEVAVLVDRIYEDYESAMLLQYYEENLEQDNQDFANVISEYRDGLLLFDLMETKIWNAAKTDSIGLQKYYDSRKNNYIQNESYKIMKASSTNKELITKVEKLLKKGKDVNTIKKEVNTSATNKVLFTEQIVEKEIDDLASKFSGKSGEVVSATEDNYITLIKVLEVIPSRTKTFEETKGKVINDFQEDLEKQWLNELRGKYSVELNEKTLKKIKKELSI</sequence>
<feature type="domain" description="PpiC" evidence="2">
    <location>
        <begin position="121"/>
        <end position="223"/>
    </location>
</feature>
<dbReference type="PANTHER" id="PTHR47245">
    <property type="entry name" value="PEPTIDYLPROLYL ISOMERASE"/>
    <property type="match status" value="1"/>
</dbReference>
<dbReference type="InterPro" id="IPR046357">
    <property type="entry name" value="PPIase_dom_sf"/>
</dbReference>
<evidence type="ECO:0000259" key="2">
    <source>
        <dbReference type="PROSITE" id="PS50198"/>
    </source>
</evidence>
<reference evidence="3 4" key="1">
    <citation type="journal article" date="2019" name="Int. J. Syst. Evol. Microbiol.">
        <title>The Global Catalogue of Microorganisms (GCM) 10K type strain sequencing project: providing services to taxonomists for standard genome sequencing and annotation.</title>
        <authorList>
            <consortium name="The Broad Institute Genomics Platform"/>
            <consortium name="The Broad Institute Genome Sequencing Center for Infectious Disease"/>
            <person name="Wu L."/>
            <person name="Ma J."/>
        </authorList>
    </citation>
    <scope>NUCLEOTIDE SEQUENCE [LARGE SCALE GENOMIC DNA]</scope>
    <source>
        <strain evidence="3 4">JCM 15974</strain>
    </source>
</reference>
<keyword evidence="4" id="KW-1185">Reference proteome</keyword>
<proteinExistence type="predicted"/>
<keyword evidence="1" id="KW-0697">Rotamase</keyword>
<dbReference type="RefSeq" id="WP_343913517.1">
    <property type="nucleotide sequence ID" value="NZ_BAAAGE010000003.1"/>
</dbReference>
<dbReference type="Pfam" id="PF00639">
    <property type="entry name" value="Rotamase"/>
    <property type="match status" value="1"/>
</dbReference>
<dbReference type="InterPro" id="IPR000297">
    <property type="entry name" value="PPIase_PpiC"/>
</dbReference>
<feature type="domain" description="PpiC" evidence="2">
    <location>
        <begin position="228"/>
        <end position="329"/>
    </location>
</feature>
<keyword evidence="1 3" id="KW-0413">Isomerase</keyword>
<evidence type="ECO:0000256" key="1">
    <source>
        <dbReference type="PROSITE-ProRule" id="PRU00278"/>
    </source>
</evidence>
<dbReference type="EMBL" id="BAAAGE010000003">
    <property type="protein sequence ID" value="GAA0726984.1"/>
    <property type="molecule type" value="Genomic_DNA"/>
</dbReference>